<keyword evidence="1" id="KW-0732">Signal</keyword>
<dbReference type="GO" id="GO:0043190">
    <property type="term" value="C:ATP-binding cassette (ABC) transporter complex"/>
    <property type="evidence" value="ECO:0007669"/>
    <property type="project" value="InterPro"/>
</dbReference>
<dbReference type="eggNOG" id="COG0747">
    <property type="taxonomic scope" value="Bacteria"/>
</dbReference>
<dbReference type="PANTHER" id="PTHR30290">
    <property type="entry name" value="PERIPLASMIC BINDING COMPONENT OF ABC TRANSPORTER"/>
    <property type="match status" value="1"/>
</dbReference>
<name>H5URG1_9MICO</name>
<dbReference type="Proteomes" id="UP000004367">
    <property type="component" value="Unassembled WGS sequence"/>
</dbReference>
<dbReference type="Pfam" id="PF00496">
    <property type="entry name" value="SBP_bac_5"/>
    <property type="match status" value="1"/>
</dbReference>
<evidence type="ECO:0000256" key="1">
    <source>
        <dbReference type="SAM" id="SignalP"/>
    </source>
</evidence>
<protein>
    <submittedName>
        <fullName evidence="3">Putative peptide ABC transporter substrate-binding protein</fullName>
    </submittedName>
</protein>
<dbReference type="Gene3D" id="3.40.190.10">
    <property type="entry name" value="Periplasmic binding protein-like II"/>
    <property type="match status" value="1"/>
</dbReference>
<dbReference type="InterPro" id="IPR000914">
    <property type="entry name" value="SBP_5_dom"/>
</dbReference>
<dbReference type="STRING" id="1089455.MOPEL_071_00340"/>
<dbReference type="InterPro" id="IPR030678">
    <property type="entry name" value="Peptide/Ni-bd"/>
</dbReference>
<feature type="chain" id="PRO_5003599161" evidence="1">
    <location>
        <begin position="25"/>
        <end position="559"/>
    </location>
</feature>
<dbReference type="AlphaFoldDB" id="H5URG1"/>
<reference evidence="3 4" key="1">
    <citation type="submission" date="2012-02" db="EMBL/GenBank/DDBJ databases">
        <title>Whole genome shotgun sequence of Mobilicoccus pelagius NBRC 104925.</title>
        <authorList>
            <person name="Yoshida Y."/>
            <person name="Hosoyama A."/>
            <person name="Tsuchikane K."/>
            <person name="Katsumata H."/>
            <person name="Yamazaki S."/>
            <person name="Fujita N."/>
        </authorList>
    </citation>
    <scope>NUCLEOTIDE SEQUENCE [LARGE SCALE GENOMIC DNA]</scope>
    <source>
        <strain evidence="3 4">NBRC 104925</strain>
    </source>
</reference>
<dbReference type="OrthoDB" id="5240629at2"/>
<dbReference type="InterPro" id="IPR039424">
    <property type="entry name" value="SBP_5"/>
</dbReference>
<evidence type="ECO:0000313" key="4">
    <source>
        <dbReference type="Proteomes" id="UP000004367"/>
    </source>
</evidence>
<accession>H5URG1</accession>
<dbReference type="SUPFAM" id="SSF53850">
    <property type="entry name" value="Periplasmic binding protein-like II"/>
    <property type="match status" value="1"/>
</dbReference>
<dbReference type="PANTHER" id="PTHR30290:SF83">
    <property type="entry name" value="ABC TRANSPORTER SUBSTRATE-BINDING PROTEIN"/>
    <property type="match status" value="1"/>
</dbReference>
<evidence type="ECO:0000313" key="3">
    <source>
        <dbReference type="EMBL" id="GAB48319.1"/>
    </source>
</evidence>
<dbReference type="PIRSF" id="PIRSF002741">
    <property type="entry name" value="MppA"/>
    <property type="match status" value="1"/>
</dbReference>
<feature type="domain" description="Solute-binding protein family 5" evidence="2">
    <location>
        <begin position="91"/>
        <end position="473"/>
    </location>
</feature>
<feature type="signal peptide" evidence="1">
    <location>
        <begin position="1"/>
        <end position="24"/>
    </location>
</feature>
<dbReference type="GO" id="GO:0042597">
    <property type="term" value="C:periplasmic space"/>
    <property type="evidence" value="ECO:0007669"/>
    <property type="project" value="UniProtKB-ARBA"/>
</dbReference>
<keyword evidence="4" id="KW-1185">Reference proteome</keyword>
<dbReference type="PROSITE" id="PS51257">
    <property type="entry name" value="PROKAR_LIPOPROTEIN"/>
    <property type="match status" value="1"/>
</dbReference>
<dbReference type="CDD" id="cd08506">
    <property type="entry name" value="PBP2_clavulanate_OppA2"/>
    <property type="match status" value="1"/>
</dbReference>
<comment type="caution">
    <text evidence="3">The sequence shown here is derived from an EMBL/GenBank/DDBJ whole genome shotgun (WGS) entry which is preliminary data.</text>
</comment>
<dbReference type="GO" id="GO:1904680">
    <property type="term" value="F:peptide transmembrane transporter activity"/>
    <property type="evidence" value="ECO:0007669"/>
    <property type="project" value="TreeGrafter"/>
</dbReference>
<evidence type="ECO:0000259" key="2">
    <source>
        <dbReference type="Pfam" id="PF00496"/>
    </source>
</evidence>
<dbReference type="RefSeq" id="WP_009482217.1">
    <property type="nucleotide sequence ID" value="NZ_BAFE01000051.1"/>
</dbReference>
<dbReference type="EMBL" id="BAFE01000051">
    <property type="protein sequence ID" value="GAB48319.1"/>
    <property type="molecule type" value="Genomic_DNA"/>
</dbReference>
<proteinExistence type="predicted"/>
<dbReference type="Gene3D" id="3.10.105.10">
    <property type="entry name" value="Dipeptide-binding Protein, Domain 3"/>
    <property type="match status" value="1"/>
</dbReference>
<organism evidence="3 4">
    <name type="scientific">Mobilicoccus pelagius NBRC 104925</name>
    <dbReference type="NCBI Taxonomy" id="1089455"/>
    <lineage>
        <taxon>Bacteria</taxon>
        <taxon>Bacillati</taxon>
        <taxon>Actinomycetota</taxon>
        <taxon>Actinomycetes</taxon>
        <taxon>Micrococcales</taxon>
        <taxon>Dermatophilaceae</taxon>
        <taxon>Mobilicoccus</taxon>
    </lineage>
</organism>
<gene>
    <name evidence="3" type="ORF">MOPEL_071_00340</name>
</gene>
<sequence length="559" mass="59320">MRRTALLVPTLALALAASACGANAKTDAGPGAAAGSTTQTPARGGTLKMLSTAKEIHFDPAMSQNLATSGLHYITRSLTAWKTDPHKQTELAADLATDTGTTSDGGRTWTFRLRDGLVYADGTPITAADVKFGLERSFDEQLQGGLSYHKVLLEGGDAYRGPAKGAHLASIEAKDDKTLVFHLNRRFADWPWVASMPAFAPVPANKGMGIPAYDHTPPASGPYQVQDYQVGSKVTLARNPAWKPETDPIRPAYPDAITYEMGLNPDTVGQRMADDSGDDKNATGPTVSAALIPKVNADPALKSRVYVSPSGASSYLVLNMSRPGLKDLKVRQAINYAVDKQQIQTIAGGPTYGGELSTTFMPPGVKGHKKFDLYPAPPAGDPAKARELLGGTKVPPLTFVVDAASTEEGQMASSIANDLGEIGITVNVVAQDTDKVTDTKYKNGDFDLGFGSWQADYPSAYAALQPLVESSQIGDGNYNASRLDDPKIDTAIRTASSETDPAEAEAQWGAIDEMAMKHAPIVPLYYSRNAFIYGSNVGGSYVPSFPSYTDALVQGLKKP</sequence>
<dbReference type="GO" id="GO:0015833">
    <property type="term" value="P:peptide transport"/>
    <property type="evidence" value="ECO:0007669"/>
    <property type="project" value="TreeGrafter"/>
</dbReference>